<accession>A0A1A0DAM1</accession>
<evidence type="ECO:0000313" key="3">
    <source>
        <dbReference type="Proteomes" id="UP000093796"/>
    </source>
</evidence>
<feature type="compositionally biased region" description="Basic and acidic residues" evidence="1">
    <location>
        <begin position="1"/>
        <end position="11"/>
    </location>
</feature>
<dbReference type="Proteomes" id="UP000093796">
    <property type="component" value="Unassembled WGS sequence"/>
</dbReference>
<reference evidence="2 3" key="1">
    <citation type="submission" date="2016-05" db="EMBL/GenBank/DDBJ databases">
        <title>Genome sequencing of Acetobacter pasteurianus strain SRCM100623.</title>
        <authorList>
            <person name="Song Y.R."/>
        </authorList>
    </citation>
    <scope>NUCLEOTIDE SEQUENCE [LARGE SCALE GENOMIC DNA]</scope>
    <source>
        <strain evidence="2 3">SRCM100623</strain>
    </source>
</reference>
<name>A0A1A0DAM1_ACEPA</name>
<comment type="caution">
    <text evidence="2">The sequence shown here is derived from an EMBL/GenBank/DDBJ whole genome shotgun (WGS) entry which is preliminary data.</text>
</comment>
<dbReference type="AlphaFoldDB" id="A0A1A0DAM1"/>
<evidence type="ECO:0000256" key="1">
    <source>
        <dbReference type="SAM" id="MobiDB-lite"/>
    </source>
</evidence>
<evidence type="ECO:0000313" key="2">
    <source>
        <dbReference type="EMBL" id="OAZ72184.1"/>
    </source>
</evidence>
<dbReference type="PATRIC" id="fig|438.15.peg.2020"/>
<gene>
    <name evidence="2" type="ORF">SRCM100623_01816</name>
</gene>
<feature type="region of interest" description="Disordered" evidence="1">
    <location>
        <begin position="1"/>
        <end position="36"/>
    </location>
</feature>
<sequence length="36" mass="4001">MVEKTDFDASIHHGFLTGYDSPVSKRLHPSEGAKNE</sequence>
<organism evidence="2 3">
    <name type="scientific">Acetobacter pasteurianus</name>
    <name type="common">Acetobacter turbidans</name>
    <dbReference type="NCBI Taxonomy" id="438"/>
    <lineage>
        <taxon>Bacteria</taxon>
        <taxon>Pseudomonadati</taxon>
        <taxon>Pseudomonadota</taxon>
        <taxon>Alphaproteobacteria</taxon>
        <taxon>Acetobacterales</taxon>
        <taxon>Acetobacteraceae</taxon>
        <taxon>Acetobacter</taxon>
    </lineage>
</organism>
<proteinExistence type="predicted"/>
<protein>
    <submittedName>
        <fullName evidence="2">Uncharacterized protein</fullName>
    </submittedName>
</protein>
<dbReference type="EMBL" id="LYUD01000102">
    <property type="protein sequence ID" value="OAZ72184.1"/>
    <property type="molecule type" value="Genomic_DNA"/>
</dbReference>